<geneLocation type="plasmid" evidence="2">
    <name>pf1</name>
</geneLocation>
<proteinExistence type="predicted"/>
<name>A0A3G2ULA7_SPHYA</name>
<dbReference type="InterPro" id="IPR058292">
    <property type="entry name" value="DUF7986"/>
</dbReference>
<evidence type="ECO:0000313" key="2">
    <source>
        <dbReference type="Proteomes" id="UP000280708"/>
    </source>
</evidence>
<organism evidence="1 2">
    <name type="scientific">Sphingobium yanoikuyae</name>
    <name type="common">Sphingomonas yanoikuyae</name>
    <dbReference type="NCBI Taxonomy" id="13690"/>
    <lineage>
        <taxon>Bacteria</taxon>
        <taxon>Pseudomonadati</taxon>
        <taxon>Pseudomonadota</taxon>
        <taxon>Alphaproteobacteria</taxon>
        <taxon>Sphingomonadales</taxon>
        <taxon>Sphingomonadaceae</taxon>
        <taxon>Sphingobium</taxon>
    </lineage>
</organism>
<dbReference type="Proteomes" id="UP000280708">
    <property type="component" value="Plasmid pF1"/>
</dbReference>
<reference evidence="1 2" key="1">
    <citation type="submission" date="2018-10" db="EMBL/GenBank/DDBJ databases">
        <title>Characterization and genome analysis of a novel bacterium Sphingobium yanoikuyae SJTF8 capable of degrading PAHs.</title>
        <authorList>
            <person name="Yin C."/>
            <person name="Xiong W."/>
            <person name="Liang R."/>
        </authorList>
    </citation>
    <scope>NUCLEOTIDE SEQUENCE [LARGE SCALE GENOMIC DNA]</scope>
    <source>
        <strain evidence="1 2">SJTF8</strain>
        <plasmid evidence="2">pf1</plasmid>
    </source>
</reference>
<gene>
    <name evidence="1" type="ORF">EBF16_02395</name>
</gene>
<evidence type="ECO:0000313" key="1">
    <source>
        <dbReference type="EMBL" id="AYO75836.1"/>
    </source>
</evidence>
<keyword evidence="1" id="KW-0614">Plasmid</keyword>
<protein>
    <recommendedName>
        <fullName evidence="3">DUF2384 domain-containing protein</fullName>
    </recommendedName>
</protein>
<evidence type="ECO:0008006" key="3">
    <source>
        <dbReference type="Google" id="ProtNLM"/>
    </source>
</evidence>
<dbReference type="AlphaFoldDB" id="A0A3G2ULA7"/>
<sequence length="451" mass="50414">MKVGHDLSRIIKFATHEDWGEALHDALSDHVGAAMEEFNLEFDEIGDIVSEHYAGVLFGCALEDLMTRRFEPDGENLVDEYLKRRGWNEAARTKAYLRTLRDSAMSLYEVSDVTPGEGFFVRDLVRGGEPIRIREKSGSRTLRQWDRIAVRVVPERNGHVLSGVILPFTPEAAETLIEGLRIASGKRRKSTKIDIEVDTLASIAHLFTTAWLFDILPKALGLQTPIVQNTDGDELVFHNVRFPFKRGTSAETVAALLDVHPELHRANDQFWNWLKPSTDTIPRAKGPGKLAFGTSTDDGRTVFGSIEIKGKSVVLSVNSANRAKIGTAALSELLGAAVGKPLTEIETIEQAMRDHHSPPSPELDIPPEAAEELIHKMMDRHYRETLDQPVGMLGDLTPREAATTAGGRKKIVEWLKFIENRSANHPDEADPMATYDFSWIWRELGVEKLRK</sequence>
<dbReference type="RefSeq" id="WP_122129175.1">
    <property type="nucleotide sequence ID" value="NZ_CP033227.1"/>
</dbReference>
<dbReference type="EMBL" id="CP033227">
    <property type="protein sequence ID" value="AYO75836.1"/>
    <property type="molecule type" value="Genomic_DNA"/>
</dbReference>
<dbReference type="Pfam" id="PF25948">
    <property type="entry name" value="DUF7986"/>
    <property type="match status" value="1"/>
</dbReference>
<accession>A0A3G2ULA7</accession>